<sequence length="463" mass="48080">MSVSRHIVVIGAGITGLTTAHHLTAAACRVTVLEASDRLGGLLHTRHLHGYTVDVGAEAMHVGSPAVSSLLAEVGLAESVATARRGTSWLWTSRGRRPLPAGVTPAGPTKLLPVLKSRVMSPLGLLRAGLEPVLPRPALPAHHDVSVGDFVAGRFGREVAERLVDPLLGSLHAGDIKQLGLRSCAPSLVPAAESGRSLLRRRRPTAASPASPAPSPAVKRGPALMSFISWAAGLATVPEAIAQGLDVRLNSAAASLVRQGEGWTVHCVDGTWVEADAVVLAVPLAVARRLLAEHVDDSIFAGHSTASVATLVAAFPRTTLAAHGLGETNGLLIPSRHGSTLKAATFLSNKWDHFADAEHALVRMSVGRAGSEDVVTRADEAVADRALADLATFTGLRTTPEWVHVERWPHAMPQLTVGHTARLAALREALPAGLVVAGASYDGLGITSCLVSAAQAATQLAGR</sequence>
<dbReference type="OrthoDB" id="419752at2759"/>
<dbReference type="EC" id="1.3.3.4" evidence="4 11"/>
<keyword evidence="7 11" id="KW-0560">Oxidoreductase</keyword>
<reference evidence="14 15" key="2">
    <citation type="submission" date="2019-04" db="EMBL/GenBank/DDBJ databases">
        <title>The genome sequence of big-headed turtle.</title>
        <authorList>
            <person name="Gong S."/>
        </authorList>
    </citation>
    <scope>NUCLEOTIDE SEQUENCE [LARGE SCALE GENOMIC DNA]</scope>
    <source>
        <strain evidence="14">DO16091913</strain>
        <tissue evidence="14">Muscle</tissue>
    </source>
</reference>
<dbReference type="SUPFAM" id="SSF54373">
    <property type="entry name" value="FAD-linked reductases, C-terminal domain"/>
    <property type="match status" value="1"/>
</dbReference>
<comment type="caution">
    <text evidence="14">The sequence shown here is derived from an EMBL/GenBank/DDBJ whole genome shotgun (WGS) entry which is preliminary data.</text>
</comment>
<dbReference type="UniPathway" id="UPA00251">
    <property type="reaction ID" value="UER00324"/>
</dbReference>
<evidence type="ECO:0000256" key="5">
    <source>
        <dbReference type="ARBA" id="ARBA00022630"/>
    </source>
</evidence>
<comment type="subcellular location">
    <subcellularLocation>
        <location evidence="11">Mitochondrion inner membrane</location>
    </subcellularLocation>
</comment>
<evidence type="ECO:0000313" key="14">
    <source>
        <dbReference type="EMBL" id="TFJ95416.1"/>
    </source>
</evidence>
<dbReference type="AlphaFoldDB" id="A0A4D9DD05"/>
<comment type="cofactor">
    <cofactor evidence="11">
        <name>FAD</name>
        <dbReference type="ChEBI" id="CHEBI:57692"/>
    </cofactor>
    <text evidence="11">Binds 1 FAD per subunit.</text>
</comment>
<keyword evidence="6 11" id="KW-0274">FAD</keyword>
<dbReference type="InterPro" id="IPR002937">
    <property type="entry name" value="Amino_oxidase"/>
</dbReference>
<comment type="catalytic activity">
    <reaction evidence="10 11">
        <text>protoporphyrinogen IX + 3 O2 = protoporphyrin IX + 3 H2O2</text>
        <dbReference type="Rhea" id="RHEA:25576"/>
        <dbReference type="ChEBI" id="CHEBI:15379"/>
        <dbReference type="ChEBI" id="CHEBI:16240"/>
        <dbReference type="ChEBI" id="CHEBI:57306"/>
        <dbReference type="ChEBI" id="CHEBI:57307"/>
        <dbReference type="EC" id="1.3.3.4"/>
    </reaction>
</comment>
<dbReference type="Pfam" id="PF01593">
    <property type="entry name" value="Amino_oxidase"/>
    <property type="match status" value="1"/>
</dbReference>
<evidence type="ECO:0000256" key="9">
    <source>
        <dbReference type="ARBA" id="ARBA00023244"/>
    </source>
</evidence>
<dbReference type="GO" id="GO:0016740">
    <property type="term" value="F:transferase activity"/>
    <property type="evidence" value="ECO:0007669"/>
    <property type="project" value="UniProtKB-KW"/>
</dbReference>
<evidence type="ECO:0000256" key="8">
    <source>
        <dbReference type="ARBA" id="ARBA00023133"/>
    </source>
</evidence>
<name>A0A4D9DD05_9SAUR</name>
<evidence type="ECO:0000256" key="3">
    <source>
        <dbReference type="ARBA" id="ARBA00010551"/>
    </source>
</evidence>
<evidence type="ECO:0000256" key="2">
    <source>
        <dbReference type="ARBA" id="ARBA00005073"/>
    </source>
</evidence>
<comment type="function">
    <text evidence="1 11">Catalyzes the 6-electron oxidation of protoporphyrinogen-IX to form protoporphyrin-IX.</text>
</comment>
<evidence type="ECO:0000256" key="11">
    <source>
        <dbReference type="RuleBase" id="RU367069"/>
    </source>
</evidence>
<evidence type="ECO:0000313" key="15">
    <source>
        <dbReference type="Proteomes" id="UP000297703"/>
    </source>
</evidence>
<dbReference type="Proteomes" id="UP000297703">
    <property type="component" value="Unassembled WGS sequence"/>
</dbReference>
<keyword evidence="9 11" id="KW-0627">Porphyrin biosynthesis</keyword>
<keyword evidence="15" id="KW-1185">Reference proteome</keyword>
<protein>
    <recommendedName>
        <fullName evidence="4 11">Protoporphyrinogen oxidase</fullName>
        <ecNumber evidence="4 11">1.3.3.4</ecNumber>
    </recommendedName>
</protein>
<dbReference type="STRING" id="55544.A0A4D9DD05"/>
<comment type="similarity">
    <text evidence="3 11">Belongs to the protoporphyrinogen/coproporphyrinogen oxidase family. Protoporphyrinogen oxidase subfamily.</text>
</comment>
<dbReference type="SUPFAM" id="SSF51905">
    <property type="entry name" value="FAD/NAD(P)-binding domain"/>
    <property type="match status" value="1"/>
</dbReference>
<feature type="domain" description="Amine oxidase" evidence="13">
    <location>
        <begin position="14"/>
        <end position="460"/>
    </location>
</feature>
<keyword evidence="8 11" id="KW-0350">Heme biosynthesis</keyword>
<evidence type="ECO:0000256" key="1">
    <source>
        <dbReference type="ARBA" id="ARBA00002600"/>
    </source>
</evidence>
<dbReference type="PROSITE" id="PS51257">
    <property type="entry name" value="PROKAR_LIPOPROTEIN"/>
    <property type="match status" value="1"/>
</dbReference>
<evidence type="ECO:0000256" key="6">
    <source>
        <dbReference type="ARBA" id="ARBA00022827"/>
    </source>
</evidence>
<proteinExistence type="inferred from homology"/>
<dbReference type="InterPro" id="IPR050464">
    <property type="entry name" value="Zeta_carotene_desat/Oxidored"/>
</dbReference>
<dbReference type="EMBL" id="QXTE01007240">
    <property type="protein sequence ID" value="TFJ95416.1"/>
    <property type="molecule type" value="Genomic_DNA"/>
</dbReference>
<feature type="region of interest" description="Disordered" evidence="12">
    <location>
        <begin position="195"/>
        <end position="218"/>
    </location>
</feature>
<evidence type="ECO:0000256" key="7">
    <source>
        <dbReference type="ARBA" id="ARBA00023002"/>
    </source>
</evidence>
<evidence type="ECO:0000256" key="12">
    <source>
        <dbReference type="SAM" id="MobiDB-lite"/>
    </source>
</evidence>
<dbReference type="Gene3D" id="3.50.50.60">
    <property type="entry name" value="FAD/NAD(P)-binding domain"/>
    <property type="match status" value="1"/>
</dbReference>
<keyword evidence="14" id="KW-0808">Transferase</keyword>
<evidence type="ECO:0000259" key="13">
    <source>
        <dbReference type="Pfam" id="PF01593"/>
    </source>
</evidence>
<dbReference type="NCBIfam" id="TIGR00562">
    <property type="entry name" value="proto_IX_ox"/>
    <property type="match status" value="1"/>
</dbReference>
<dbReference type="GO" id="GO:0006782">
    <property type="term" value="P:protoporphyrinogen IX biosynthetic process"/>
    <property type="evidence" value="ECO:0007669"/>
    <property type="project" value="UniProtKB-UniRule"/>
</dbReference>
<keyword evidence="5 11" id="KW-0285">Flavoprotein</keyword>
<dbReference type="PANTHER" id="PTHR42923">
    <property type="entry name" value="PROTOPORPHYRINOGEN OXIDASE"/>
    <property type="match status" value="1"/>
</dbReference>
<reference evidence="14 15" key="1">
    <citation type="submission" date="2019-04" db="EMBL/GenBank/DDBJ databases">
        <title>Draft genome of the big-headed turtle Platysternon megacephalum.</title>
        <authorList>
            <person name="Gong S."/>
        </authorList>
    </citation>
    <scope>NUCLEOTIDE SEQUENCE [LARGE SCALE GENOMIC DNA]</scope>
    <source>
        <strain evidence="14">DO16091913</strain>
        <tissue evidence="14">Muscle</tissue>
    </source>
</reference>
<dbReference type="GO" id="GO:0005743">
    <property type="term" value="C:mitochondrial inner membrane"/>
    <property type="evidence" value="ECO:0007669"/>
    <property type="project" value="UniProtKB-SubCell"/>
</dbReference>
<gene>
    <name evidence="14" type="ORF">DR999_PMT23033</name>
</gene>
<dbReference type="Gene3D" id="3.90.660.20">
    <property type="entry name" value="Protoporphyrinogen oxidase, mitochondrial, domain 2"/>
    <property type="match status" value="1"/>
</dbReference>
<dbReference type="PANTHER" id="PTHR42923:SF3">
    <property type="entry name" value="PROTOPORPHYRINOGEN OXIDASE"/>
    <property type="match status" value="1"/>
</dbReference>
<dbReference type="InterPro" id="IPR036188">
    <property type="entry name" value="FAD/NAD-bd_sf"/>
</dbReference>
<comment type="pathway">
    <text evidence="2 11">Porphyrin-containing compound metabolism; protoporphyrin-IX biosynthesis; protoporphyrin-IX from protoporphyrinogen-IX: step 1/1.</text>
</comment>
<evidence type="ECO:0000256" key="4">
    <source>
        <dbReference type="ARBA" id="ARBA00012867"/>
    </source>
</evidence>
<dbReference type="InterPro" id="IPR004572">
    <property type="entry name" value="Protoporphyrinogen_oxidase"/>
</dbReference>
<evidence type="ECO:0000256" key="10">
    <source>
        <dbReference type="ARBA" id="ARBA00047554"/>
    </source>
</evidence>
<dbReference type="GO" id="GO:0004729">
    <property type="term" value="F:oxygen-dependent protoporphyrinogen oxidase activity"/>
    <property type="evidence" value="ECO:0007669"/>
    <property type="project" value="UniProtKB-UniRule"/>
</dbReference>
<dbReference type="Gene3D" id="1.10.3110.10">
    <property type="entry name" value="protoporphyrinogen ix oxidase, domain 3"/>
    <property type="match status" value="1"/>
</dbReference>
<accession>A0A4D9DD05</accession>
<organism evidence="14 15">
    <name type="scientific">Platysternon megacephalum</name>
    <name type="common">big-headed turtle</name>
    <dbReference type="NCBI Taxonomy" id="55544"/>
    <lineage>
        <taxon>Eukaryota</taxon>
        <taxon>Metazoa</taxon>
        <taxon>Chordata</taxon>
        <taxon>Craniata</taxon>
        <taxon>Vertebrata</taxon>
        <taxon>Euteleostomi</taxon>
        <taxon>Archelosauria</taxon>
        <taxon>Testudinata</taxon>
        <taxon>Testudines</taxon>
        <taxon>Cryptodira</taxon>
        <taxon>Durocryptodira</taxon>
        <taxon>Testudinoidea</taxon>
        <taxon>Platysternidae</taxon>
        <taxon>Platysternon</taxon>
    </lineage>
</organism>